<feature type="transmembrane region" description="Helical" evidence="11">
    <location>
        <begin position="158"/>
        <end position="182"/>
    </location>
</feature>
<evidence type="ECO:0000256" key="5">
    <source>
        <dbReference type="ARBA" id="ARBA00022605"/>
    </source>
</evidence>
<dbReference type="RefSeq" id="WP_018625023.1">
    <property type="nucleotide sequence ID" value="NZ_CP140158.1"/>
</dbReference>
<feature type="transmembrane region" description="Helical" evidence="11">
    <location>
        <begin position="73"/>
        <end position="98"/>
    </location>
</feature>
<evidence type="ECO:0000256" key="11">
    <source>
        <dbReference type="HAMAP-Rule" id="MF_00468"/>
    </source>
</evidence>
<evidence type="ECO:0000256" key="10">
    <source>
        <dbReference type="ARBA" id="ARBA00023192"/>
    </source>
</evidence>
<keyword evidence="9 11" id="KW-0472">Membrane</keyword>
<dbReference type="NCBIfam" id="NF003433">
    <property type="entry name" value="PRK04949.1"/>
    <property type="match status" value="1"/>
</dbReference>
<keyword evidence="13" id="KW-1185">Reference proteome</keyword>
<evidence type="ECO:0000256" key="4">
    <source>
        <dbReference type="ARBA" id="ARBA00022519"/>
    </source>
</evidence>
<gene>
    <name evidence="11 12" type="primary">cysZ</name>
    <name evidence="12" type="ORF">SR900_08730</name>
</gene>
<keyword evidence="4 11" id="KW-0997">Cell inner membrane</keyword>
<comment type="similarity">
    <text evidence="11">Belongs to the CysZ family.</text>
</comment>
<evidence type="ECO:0000256" key="8">
    <source>
        <dbReference type="ARBA" id="ARBA00023032"/>
    </source>
</evidence>
<evidence type="ECO:0000256" key="9">
    <source>
        <dbReference type="ARBA" id="ARBA00023136"/>
    </source>
</evidence>
<reference evidence="12 13" key="1">
    <citation type="submission" date="2023-11" db="EMBL/GenBank/DDBJ databases">
        <title>MicrobeMod: A computational toolkit for identifying prokaryotic methylation and restriction-modification with nanopore sequencing.</title>
        <authorList>
            <person name="Crits-Christoph A."/>
            <person name="Kang S.C."/>
            <person name="Lee H."/>
            <person name="Ostrov N."/>
        </authorList>
    </citation>
    <scope>NUCLEOTIDE SEQUENCE [LARGE SCALE GENOMIC DNA]</scope>
    <source>
        <strain evidence="12 13">DSMZ 16071</strain>
    </source>
</reference>
<dbReference type="PANTHER" id="PTHR37468:SF1">
    <property type="entry name" value="SULFATE TRANSPORTER CYSZ"/>
    <property type="match status" value="1"/>
</dbReference>
<feature type="transmembrane region" description="Helical" evidence="11">
    <location>
        <begin position="220"/>
        <end position="245"/>
    </location>
</feature>
<evidence type="ECO:0000256" key="7">
    <source>
        <dbReference type="ARBA" id="ARBA00022989"/>
    </source>
</evidence>
<dbReference type="InterPro" id="IPR050480">
    <property type="entry name" value="CysZ-like"/>
</dbReference>
<dbReference type="Pfam" id="PF07264">
    <property type="entry name" value="EI24"/>
    <property type="match status" value="1"/>
</dbReference>
<evidence type="ECO:0000256" key="6">
    <source>
        <dbReference type="ARBA" id="ARBA00022692"/>
    </source>
</evidence>
<comment type="function">
    <text evidence="11">High affinity, high specificity proton-dependent sulfate transporter, which mediates sulfate uptake. Provides the sulfur source for the cysteine synthesis pathway.</text>
</comment>
<evidence type="ECO:0000256" key="1">
    <source>
        <dbReference type="ARBA" id="ARBA00004141"/>
    </source>
</evidence>
<keyword evidence="2 11" id="KW-0813">Transport</keyword>
<keyword evidence="6 11" id="KW-0812">Transmembrane</keyword>
<comment type="subcellular location">
    <subcellularLocation>
        <location evidence="11">Cell inner membrane</location>
        <topology evidence="11">Multi-pass membrane protein</topology>
    </subcellularLocation>
    <subcellularLocation>
        <location evidence="1">Membrane</location>
        <topology evidence="1">Multi-pass membrane protein</topology>
    </subcellularLocation>
</comment>
<keyword evidence="3 11" id="KW-1003">Cell membrane</keyword>
<evidence type="ECO:0000256" key="2">
    <source>
        <dbReference type="ARBA" id="ARBA00022448"/>
    </source>
</evidence>
<dbReference type="Proteomes" id="UP001324185">
    <property type="component" value="Chromosome"/>
</dbReference>
<name>A0ABZ0X200_9GAMM</name>
<organism evidence="12 13">
    <name type="scientific">Kangiella aquimarina</name>
    <dbReference type="NCBI Taxonomy" id="261965"/>
    <lineage>
        <taxon>Bacteria</taxon>
        <taxon>Pseudomonadati</taxon>
        <taxon>Pseudomonadota</taxon>
        <taxon>Gammaproteobacteria</taxon>
        <taxon>Kangiellales</taxon>
        <taxon>Kangiellaceae</taxon>
        <taxon>Kangiella</taxon>
    </lineage>
</organism>
<dbReference type="InterPro" id="IPR022985">
    <property type="entry name" value="Sulfate_CysZ"/>
</dbReference>
<dbReference type="InterPro" id="IPR059112">
    <property type="entry name" value="CysZ/EI24"/>
</dbReference>
<feature type="transmembrane region" description="Helical" evidence="11">
    <location>
        <begin position="27"/>
        <end position="53"/>
    </location>
</feature>
<accession>A0ABZ0X200</accession>
<dbReference type="EMBL" id="CP140158">
    <property type="protein sequence ID" value="WQG84550.1"/>
    <property type="molecule type" value="Genomic_DNA"/>
</dbReference>
<keyword evidence="8 11" id="KW-0764">Sulfate transport</keyword>
<dbReference type="HAMAP" id="MF_00468">
    <property type="entry name" value="CysZ"/>
    <property type="match status" value="1"/>
</dbReference>
<evidence type="ECO:0000313" key="13">
    <source>
        <dbReference type="Proteomes" id="UP001324185"/>
    </source>
</evidence>
<proteinExistence type="inferred from homology"/>
<keyword evidence="10 11" id="KW-0198">Cysteine biosynthesis</keyword>
<dbReference type="PANTHER" id="PTHR37468">
    <property type="entry name" value="SULFATE TRANSPORTER CYSZ"/>
    <property type="match status" value="1"/>
</dbReference>
<protein>
    <recommendedName>
        <fullName evidence="11">Sulfate transporter CysZ</fullName>
    </recommendedName>
</protein>
<evidence type="ECO:0000256" key="3">
    <source>
        <dbReference type="ARBA" id="ARBA00022475"/>
    </source>
</evidence>
<evidence type="ECO:0000313" key="12">
    <source>
        <dbReference type="EMBL" id="WQG84550.1"/>
    </source>
</evidence>
<sequence length="267" mass="30625">MAQNTFHGAHYLADGFRMLTQKGIKRYVLIPLVINLILLSIALILLVSQVSSWSQWVEQTISSWGAWEWLGTALAWLMWPVVILGGILFVFFFFAMLANWIAAPFNGLLAEAVENKLHAAAGYDEKVLPDQGFWALVKDIPRLFGREWTKLKYYIPRALICLLIFFIPLIGALAFPILWFIFNAWMMSVQYVDYPMDNHKVPFQEMLKALQQRRGGTFGFGAMVMLMTMIPFINLLVMPAAVCGATKMWYEHYRKDMLGSQTVKQNQ</sequence>
<keyword evidence="7 11" id="KW-1133">Transmembrane helix</keyword>
<keyword evidence="5 11" id="KW-0028">Amino-acid biosynthesis</keyword>